<gene>
    <name evidence="1" type="ORF">BUALT_Bualt02G0135100</name>
</gene>
<comment type="caution">
    <text evidence="1">The sequence shown here is derived from an EMBL/GenBank/DDBJ whole genome shotgun (WGS) entry which is preliminary data.</text>
</comment>
<name>A0AAV6YB01_9LAMI</name>
<dbReference type="EMBL" id="WHWC01000002">
    <property type="protein sequence ID" value="KAG8388530.1"/>
    <property type="molecule type" value="Genomic_DNA"/>
</dbReference>
<accession>A0AAV6YB01</accession>
<proteinExistence type="predicted"/>
<reference evidence="1" key="1">
    <citation type="submission" date="2019-10" db="EMBL/GenBank/DDBJ databases">
        <authorList>
            <person name="Zhang R."/>
            <person name="Pan Y."/>
            <person name="Wang J."/>
            <person name="Ma R."/>
            <person name="Yu S."/>
        </authorList>
    </citation>
    <scope>NUCLEOTIDE SEQUENCE</scope>
    <source>
        <strain evidence="1">LA-IB0</strain>
        <tissue evidence="1">Leaf</tissue>
    </source>
</reference>
<dbReference type="AlphaFoldDB" id="A0AAV6YB01"/>
<organism evidence="1 2">
    <name type="scientific">Buddleja alternifolia</name>
    <dbReference type="NCBI Taxonomy" id="168488"/>
    <lineage>
        <taxon>Eukaryota</taxon>
        <taxon>Viridiplantae</taxon>
        <taxon>Streptophyta</taxon>
        <taxon>Embryophyta</taxon>
        <taxon>Tracheophyta</taxon>
        <taxon>Spermatophyta</taxon>
        <taxon>Magnoliopsida</taxon>
        <taxon>eudicotyledons</taxon>
        <taxon>Gunneridae</taxon>
        <taxon>Pentapetalae</taxon>
        <taxon>asterids</taxon>
        <taxon>lamiids</taxon>
        <taxon>Lamiales</taxon>
        <taxon>Scrophulariaceae</taxon>
        <taxon>Buddlejeae</taxon>
        <taxon>Buddleja</taxon>
    </lineage>
</organism>
<dbReference type="Proteomes" id="UP000826271">
    <property type="component" value="Unassembled WGS sequence"/>
</dbReference>
<sequence>MSQSSYTFRPQEDTLHKCDYRQPKTARLRTSWTDGNPGRRSLKFVIVTSFINTETVDNRRQYGIRMVWCLKFTVNLQ</sequence>
<evidence type="ECO:0000313" key="1">
    <source>
        <dbReference type="EMBL" id="KAG8388530.1"/>
    </source>
</evidence>
<protein>
    <submittedName>
        <fullName evidence="1">Uncharacterized protein</fullName>
    </submittedName>
</protein>
<keyword evidence="2" id="KW-1185">Reference proteome</keyword>
<evidence type="ECO:0000313" key="2">
    <source>
        <dbReference type="Proteomes" id="UP000826271"/>
    </source>
</evidence>